<evidence type="ECO:0000313" key="3">
    <source>
        <dbReference type="RefSeq" id="XP_021850656.2"/>
    </source>
</evidence>
<dbReference type="PANTHER" id="PTHR31900">
    <property type="entry name" value="F-BOX/RNI SUPERFAMILY PROTEIN-RELATED"/>
    <property type="match status" value="1"/>
</dbReference>
<dbReference type="Pfam" id="PF00646">
    <property type="entry name" value="F-box"/>
    <property type="match status" value="1"/>
</dbReference>
<dbReference type="PANTHER" id="PTHR31900:SF27">
    <property type="entry name" value="FBD DOMAIN-CONTAINING PROTEIN"/>
    <property type="match status" value="1"/>
</dbReference>
<evidence type="ECO:0000259" key="1">
    <source>
        <dbReference type="PROSITE" id="PS50181"/>
    </source>
</evidence>
<reference evidence="2" key="1">
    <citation type="journal article" date="2021" name="Nat. Commun.">
        <title>Genomic analyses provide insights into spinach domestication and the genetic basis of agronomic traits.</title>
        <authorList>
            <person name="Cai X."/>
            <person name="Sun X."/>
            <person name="Xu C."/>
            <person name="Sun H."/>
            <person name="Wang X."/>
            <person name="Ge C."/>
            <person name="Zhang Z."/>
            <person name="Wang Q."/>
            <person name="Fei Z."/>
            <person name="Jiao C."/>
            <person name="Wang Q."/>
        </authorList>
    </citation>
    <scope>NUCLEOTIDE SEQUENCE [LARGE SCALE GENOMIC DNA]</scope>
    <source>
        <strain evidence="2">cv. Varoflay</strain>
    </source>
</reference>
<reference evidence="3" key="2">
    <citation type="submission" date="2025-08" db="UniProtKB">
        <authorList>
            <consortium name="RefSeq"/>
        </authorList>
    </citation>
    <scope>IDENTIFICATION</scope>
    <source>
        <tissue evidence="3">Leaf</tissue>
    </source>
</reference>
<gene>
    <name evidence="3" type="primary">LOC110790189</name>
</gene>
<protein>
    <submittedName>
        <fullName evidence="3">F-box/FBD/LRR-repeat protein At1g13570-like</fullName>
    </submittedName>
</protein>
<dbReference type="SMART" id="SM00256">
    <property type="entry name" value="FBOX"/>
    <property type="match status" value="1"/>
</dbReference>
<organism evidence="2 3">
    <name type="scientific">Spinacia oleracea</name>
    <name type="common">Spinach</name>
    <dbReference type="NCBI Taxonomy" id="3562"/>
    <lineage>
        <taxon>Eukaryota</taxon>
        <taxon>Viridiplantae</taxon>
        <taxon>Streptophyta</taxon>
        <taxon>Embryophyta</taxon>
        <taxon>Tracheophyta</taxon>
        <taxon>Spermatophyta</taxon>
        <taxon>Magnoliopsida</taxon>
        <taxon>eudicotyledons</taxon>
        <taxon>Gunneridae</taxon>
        <taxon>Pentapetalae</taxon>
        <taxon>Caryophyllales</taxon>
        <taxon>Chenopodiaceae</taxon>
        <taxon>Chenopodioideae</taxon>
        <taxon>Anserineae</taxon>
        <taxon>Spinacia</taxon>
    </lineage>
</organism>
<sequence length="468" mass="53830">MKFFHNVDIISYYNSLQFENSFFYYVDENGRRQIRTEKMSVKVVYEGLDGGCFIMATNCSGKTLIGNGNSEDLISYLPSNVIDCIMDHLPLHDTARLAIMSRDWKQIWKSLPHLKFDAQFFKQVLNKNESEDIDFFRIVSKVLLSHNGPIPRFYLHIPYMISEGPDVSPFISFLLNNGVREITIENCSSFSFDLPSHIFSCVEFKSLKLDFCIILIPPTFKCFKYLIHLQLDNVRFTRGRFRSFIAGCPVLETLILKGFSGVDHPTIEAPNLKFLNVWGTFKSNSLKNCQGLQSVTIGLLEKVANNRGEKARDLFDFISKSCKVQELNIGGYYFEFMAVTCYWGVMSWTFKELKLLQLSNIDANNFFQFFCAGRLIQYCPNMEELVISFRSTACSNDYVVNSDPSYKHCSLRRVSFDSVSGFNTELNLIEFLLSHSPALEKVYIKVNPTPASDLEWKLARALMRFPRA</sequence>
<dbReference type="Pfam" id="PF24758">
    <property type="entry name" value="LRR_At5g56370"/>
    <property type="match status" value="1"/>
</dbReference>
<evidence type="ECO:0000313" key="2">
    <source>
        <dbReference type="Proteomes" id="UP000813463"/>
    </source>
</evidence>
<dbReference type="SUPFAM" id="SSF81383">
    <property type="entry name" value="F-box domain"/>
    <property type="match status" value="1"/>
</dbReference>
<dbReference type="InterPro" id="IPR001810">
    <property type="entry name" value="F-box_dom"/>
</dbReference>
<dbReference type="KEGG" id="soe:110790189"/>
<dbReference type="InterPro" id="IPR036047">
    <property type="entry name" value="F-box-like_dom_sf"/>
</dbReference>
<dbReference type="InterPro" id="IPR050232">
    <property type="entry name" value="FBL13/AtMIF1-like"/>
</dbReference>
<dbReference type="SUPFAM" id="SSF52047">
    <property type="entry name" value="RNI-like"/>
    <property type="match status" value="1"/>
</dbReference>
<dbReference type="PROSITE" id="PS50181">
    <property type="entry name" value="FBOX"/>
    <property type="match status" value="1"/>
</dbReference>
<accession>A0A9R0IJT8</accession>
<name>A0A9R0IJT8_SPIOL</name>
<feature type="domain" description="F-box" evidence="1">
    <location>
        <begin position="71"/>
        <end position="124"/>
    </location>
</feature>
<keyword evidence="2" id="KW-1185">Reference proteome</keyword>
<proteinExistence type="predicted"/>
<dbReference type="Gene3D" id="3.80.10.10">
    <property type="entry name" value="Ribonuclease Inhibitor"/>
    <property type="match status" value="1"/>
</dbReference>
<dbReference type="Proteomes" id="UP000813463">
    <property type="component" value="Chromosome 5"/>
</dbReference>
<dbReference type="InterPro" id="IPR032675">
    <property type="entry name" value="LRR_dom_sf"/>
</dbReference>
<dbReference type="RefSeq" id="XP_021850656.2">
    <property type="nucleotide sequence ID" value="XM_021994964.2"/>
</dbReference>
<dbReference type="InterPro" id="IPR055411">
    <property type="entry name" value="LRR_FXL15/At3g58940/PEG3-like"/>
</dbReference>
<dbReference type="GeneID" id="110790189"/>
<dbReference type="AlphaFoldDB" id="A0A9R0IJT8"/>